<dbReference type="Proteomes" id="UP000685013">
    <property type="component" value="Chromosome 15"/>
</dbReference>
<evidence type="ECO:0000313" key="3">
    <source>
        <dbReference type="Proteomes" id="UP000685013"/>
    </source>
</evidence>
<name>A0AAV6MCT6_9ROSI</name>
<comment type="caution">
    <text evidence="2">The sequence shown here is derived from an EMBL/GenBank/DDBJ whole genome shotgun (WGS) entry which is preliminary data.</text>
</comment>
<evidence type="ECO:0000313" key="2">
    <source>
        <dbReference type="EMBL" id="KAG6578907.1"/>
    </source>
</evidence>
<protein>
    <submittedName>
        <fullName evidence="2">Uncharacterized protein</fullName>
    </submittedName>
</protein>
<proteinExistence type="predicted"/>
<organism evidence="2 3">
    <name type="scientific">Cucurbita argyrosperma subsp. sororia</name>
    <dbReference type="NCBI Taxonomy" id="37648"/>
    <lineage>
        <taxon>Eukaryota</taxon>
        <taxon>Viridiplantae</taxon>
        <taxon>Streptophyta</taxon>
        <taxon>Embryophyta</taxon>
        <taxon>Tracheophyta</taxon>
        <taxon>Spermatophyta</taxon>
        <taxon>Magnoliopsida</taxon>
        <taxon>eudicotyledons</taxon>
        <taxon>Gunneridae</taxon>
        <taxon>Pentapetalae</taxon>
        <taxon>rosids</taxon>
        <taxon>fabids</taxon>
        <taxon>Cucurbitales</taxon>
        <taxon>Cucurbitaceae</taxon>
        <taxon>Cucurbiteae</taxon>
        <taxon>Cucurbita</taxon>
    </lineage>
</organism>
<feature type="non-terminal residue" evidence="2">
    <location>
        <position position="1"/>
    </location>
</feature>
<sequence>MESSATRKRKMKKPPAPPRAAKAQAPAKIRKSKKIIEVEEDASEFRHMVRFPGSSSSRSDSDSDRPSTSTSTSTSTSSSTFSDGRNGLSPSSEELSVYDYEGWEDPLVIVNPRPSSGIPPLTTYSGFDYSGLVYPLPPVFKNPLPPLYYRPKFPDPN</sequence>
<dbReference type="EMBL" id="JAGKQH010000015">
    <property type="protein sequence ID" value="KAG6578907.1"/>
    <property type="molecule type" value="Genomic_DNA"/>
</dbReference>
<accession>A0AAV6MCT6</accession>
<keyword evidence="3" id="KW-1185">Reference proteome</keyword>
<feature type="region of interest" description="Disordered" evidence="1">
    <location>
        <begin position="1"/>
        <end position="93"/>
    </location>
</feature>
<feature type="compositionally biased region" description="Low complexity" evidence="1">
    <location>
        <begin position="66"/>
        <end position="85"/>
    </location>
</feature>
<feature type="compositionally biased region" description="Basic residues" evidence="1">
    <location>
        <begin position="1"/>
        <end position="13"/>
    </location>
</feature>
<evidence type="ECO:0000256" key="1">
    <source>
        <dbReference type="SAM" id="MobiDB-lite"/>
    </source>
</evidence>
<gene>
    <name evidence="2" type="ORF">SDJN03_23355</name>
</gene>
<reference evidence="2 3" key="1">
    <citation type="journal article" date="2021" name="Hortic Res">
        <title>The domestication of Cucurbita argyrosperma as revealed by the genome of its wild relative.</title>
        <authorList>
            <person name="Barrera-Redondo J."/>
            <person name="Sanchez-de la Vega G."/>
            <person name="Aguirre-Liguori J.A."/>
            <person name="Castellanos-Morales G."/>
            <person name="Gutierrez-Guerrero Y.T."/>
            <person name="Aguirre-Dugua X."/>
            <person name="Aguirre-Planter E."/>
            <person name="Tenaillon M.I."/>
            <person name="Lira-Saade R."/>
            <person name="Eguiarte L.E."/>
        </authorList>
    </citation>
    <scope>NUCLEOTIDE SEQUENCE [LARGE SCALE GENOMIC DNA]</scope>
    <source>
        <strain evidence="2">JBR-2021</strain>
    </source>
</reference>
<dbReference type="AlphaFoldDB" id="A0AAV6MCT6"/>